<gene>
    <name evidence="2" type="ORF">TSAR_009683</name>
</gene>
<dbReference type="Proteomes" id="UP000215335">
    <property type="component" value="Unassembled WGS sequence"/>
</dbReference>
<evidence type="ECO:0000256" key="1">
    <source>
        <dbReference type="SAM" id="MobiDB-lite"/>
    </source>
</evidence>
<feature type="region of interest" description="Disordered" evidence="1">
    <location>
        <begin position="1"/>
        <end position="26"/>
    </location>
</feature>
<evidence type="ECO:0000313" key="3">
    <source>
        <dbReference type="Proteomes" id="UP000215335"/>
    </source>
</evidence>
<feature type="region of interest" description="Disordered" evidence="1">
    <location>
        <begin position="44"/>
        <end position="74"/>
    </location>
</feature>
<protein>
    <submittedName>
        <fullName evidence="2">Uncharacterized protein</fullName>
    </submittedName>
</protein>
<comment type="caution">
    <text evidence="2">The sequence shown here is derived from an EMBL/GenBank/DDBJ whole genome shotgun (WGS) entry which is preliminary data.</text>
</comment>
<sequence>MALRNGALAGRTWRTHAPAGPPSRSAGAARLLVSGLLERNCQRPREQLQEVRRTQTGRTGDRWHLQDAYDDRQG</sequence>
<evidence type="ECO:0000313" key="2">
    <source>
        <dbReference type="EMBL" id="OXU19930.1"/>
    </source>
</evidence>
<dbReference type="EMBL" id="NNAY01003133">
    <property type="protein sequence ID" value="OXU19930.1"/>
    <property type="molecule type" value="Genomic_DNA"/>
</dbReference>
<proteinExistence type="predicted"/>
<name>A0A232ENK4_9HYME</name>
<keyword evidence="3" id="KW-1185">Reference proteome</keyword>
<accession>A0A232ENK4</accession>
<dbReference type="AlphaFoldDB" id="A0A232ENK4"/>
<reference evidence="2 3" key="1">
    <citation type="journal article" date="2017" name="Curr. Biol.">
        <title>The Evolution of Venom by Co-option of Single-Copy Genes.</title>
        <authorList>
            <person name="Martinson E.O."/>
            <person name="Mrinalini"/>
            <person name="Kelkar Y.D."/>
            <person name="Chang C.H."/>
            <person name="Werren J.H."/>
        </authorList>
    </citation>
    <scope>NUCLEOTIDE SEQUENCE [LARGE SCALE GENOMIC DNA]</scope>
    <source>
        <strain evidence="2 3">Alberta</strain>
        <tissue evidence="2">Whole body</tissue>
    </source>
</reference>
<organism evidence="2 3">
    <name type="scientific">Trichomalopsis sarcophagae</name>
    <dbReference type="NCBI Taxonomy" id="543379"/>
    <lineage>
        <taxon>Eukaryota</taxon>
        <taxon>Metazoa</taxon>
        <taxon>Ecdysozoa</taxon>
        <taxon>Arthropoda</taxon>
        <taxon>Hexapoda</taxon>
        <taxon>Insecta</taxon>
        <taxon>Pterygota</taxon>
        <taxon>Neoptera</taxon>
        <taxon>Endopterygota</taxon>
        <taxon>Hymenoptera</taxon>
        <taxon>Apocrita</taxon>
        <taxon>Proctotrupomorpha</taxon>
        <taxon>Chalcidoidea</taxon>
        <taxon>Pteromalidae</taxon>
        <taxon>Pteromalinae</taxon>
        <taxon>Trichomalopsis</taxon>
    </lineage>
</organism>